<name>A0AAJ1R3X3_9FLAO</name>
<gene>
    <name evidence="1" type="ORF">QX233_05280</name>
</gene>
<dbReference type="EMBL" id="JAUHGV010000004">
    <property type="protein sequence ID" value="MDN4011859.1"/>
    <property type="molecule type" value="Genomic_DNA"/>
</dbReference>
<dbReference type="AlphaFoldDB" id="A0AAJ1R3X3"/>
<evidence type="ECO:0000313" key="2">
    <source>
        <dbReference type="Proteomes" id="UP001225933"/>
    </source>
</evidence>
<sequence length="267" mass="30143">MIRTISLYVFLTLLLLSAINCKKETSSPPSVNSPLPQKQNVVMAVDTTLTSGIIDNLLKPVYDTMNMKPLEEMDEEIQLSRSDIKRFVIGRKKFAALVIENQYPFAGASTGHCDLFIFRFNGKNWETADFMIEAGSGGMYGNSGSLHRFTVIGKETVCFALSGGQTHMGTLYYDDLVIFSQNKLRKACTVTTKYSYGDWDDNSDGTRFCYDVQYAFLPSEKAVYDLQLVKRSCLKEDKDKILDKIVVPFDNRDSMFKIPQAFDESLP</sequence>
<protein>
    <submittedName>
        <fullName evidence="1">Uncharacterized protein</fullName>
    </submittedName>
</protein>
<organism evidence="1 2">
    <name type="scientific">Chryseobacterium gambrini</name>
    <dbReference type="NCBI Taxonomy" id="373672"/>
    <lineage>
        <taxon>Bacteria</taxon>
        <taxon>Pseudomonadati</taxon>
        <taxon>Bacteroidota</taxon>
        <taxon>Flavobacteriia</taxon>
        <taxon>Flavobacteriales</taxon>
        <taxon>Weeksellaceae</taxon>
        <taxon>Chryseobacterium group</taxon>
        <taxon>Chryseobacterium</taxon>
    </lineage>
</organism>
<dbReference type="RefSeq" id="WP_290343592.1">
    <property type="nucleotide sequence ID" value="NZ_JAUHGV010000004.1"/>
</dbReference>
<comment type="caution">
    <text evidence="1">The sequence shown here is derived from an EMBL/GenBank/DDBJ whole genome shotgun (WGS) entry which is preliminary data.</text>
</comment>
<proteinExistence type="predicted"/>
<accession>A0AAJ1R3X3</accession>
<reference evidence="1" key="1">
    <citation type="submission" date="2023-06" db="EMBL/GenBank/DDBJ databases">
        <title>Two Chryseobacterium gambrini strains from China.</title>
        <authorList>
            <person name="Zeng J."/>
            <person name="Wu Y."/>
        </authorList>
    </citation>
    <scope>NUCLEOTIDE SEQUENCE</scope>
    <source>
        <strain evidence="1">SQ219</strain>
    </source>
</reference>
<dbReference type="Proteomes" id="UP001225933">
    <property type="component" value="Unassembled WGS sequence"/>
</dbReference>
<evidence type="ECO:0000313" key="1">
    <source>
        <dbReference type="EMBL" id="MDN4011859.1"/>
    </source>
</evidence>